<dbReference type="Gene3D" id="3.40.50.10540">
    <property type="entry name" value="Crotonobetainyl-coa:carnitine coa-transferase, domain 1"/>
    <property type="match status" value="1"/>
</dbReference>
<dbReference type="EMBL" id="BSDI01000003">
    <property type="protein sequence ID" value="GLH95467.1"/>
    <property type="molecule type" value="Genomic_DNA"/>
</dbReference>
<reference evidence="1" key="1">
    <citation type="submission" date="2022-12" db="EMBL/GenBank/DDBJ databases">
        <title>New Phytohabitans aurantiacus sp. RD004123 nov., an actinomycete isolated from soil.</title>
        <authorList>
            <person name="Triningsih D.W."/>
            <person name="Harunari E."/>
            <person name="Igarashi Y."/>
        </authorList>
    </citation>
    <scope>NUCLEOTIDE SEQUENCE</scope>
    <source>
        <strain evidence="1">RD004123</strain>
    </source>
</reference>
<proteinExistence type="predicted"/>
<dbReference type="Gene3D" id="3.30.1540.10">
    <property type="entry name" value="formyl-coa transferase, domain 3"/>
    <property type="match status" value="1"/>
</dbReference>
<protein>
    <submittedName>
        <fullName evidence="1">CoA transferase</fullName>
    </submittedName>
</protein>
<dbReference type="PANTHER" id="PTHR48228">
    <property type="entry name" value="SUCCINYL-COA--D-CITRAMALATE COA-TRANSFERASE"/>
    <property type="match status" value="1"/>
</dbReference>
<dbReference type="InterPro" id="IPR023606">
    <property type="entry name" value="CoA-Trfase_III_dom_1_sf"/>
</dbReference>
<organism evidence="1 2">
    <name type="scientific">Phytohabitans aurantiacus</name>
    <dbReference type="NCBI Taxonomy" id="3016789"/>
    <lineage>
        <taxon>Bacteria</taxon>
        <taxon>Bacillati</taxon>
        <taxon>Actinomycetota</taxon>
        <taxon>Actinomycetes</taxon>
        <taxon>Micromonosporales</taxon>
        <taxon>Micromonosporaceae</taxon>
    </lineage>
</organism>
<dbReference type="Pfam" id="PF02515">
    <property type="entry name" value="CoA_transf_3"/>
    <property type="match status" value="1"/>
</dbReference>
<comment type="caution">
    <text evidence="1">The sequence shown here is derived from an EMBL/GenBank/DDBJ whole genome shotgun (WGS) entry which is preliminary data.</text>
</comment>
<dbReference type="InterPro" id="IPR003673">
    <property type="entry name" value="CoA-Trfase_fam_III"/>
</dbReference>
<dbReference type="SUPFAM" id="SSF89796">
    <property type="entry name" value="CoA-transferase family III (CaiB/BaiF)"/>
    <property type="match status" value="1"/>
</dbReference>
<name>A0ABQ5QNC7_9ACTN</name>
<dbReference type="InterPro" id="IPR050509">
    <property type="entry name" value="CoA-transferase_III"/>
</dbReference>
<accession>A0ABQ5QNC7</accession>
<dbReference type="InterPro" id="IPR044855">
    <property type="entry name" value="CoA-Trfase_III_dom3_sf"/>
</dbReference>
<dbReference type="GO" id="GO:0016740">
    <property type="term" value="F:transferase activity"/>
    <property type="evidence" value="ECO:0007669"/>
    <property type="project" value="UniProtKB-KW"/>
</dbReference>
<dbReference type="PANTHER" id="PTHR48228:SF5">
    <property type="entry name" value="ALPHA-METHYLACYL-COA RACEMASE"/>
    <property type="match status" value="1"/>
</dbReference>
<sequence length="381" mass="39752">MSMSGPLNGLTVVEIAGIGPAPFTGMVLADLGATVVRVDRIGTSTLPLPISARHDLLGRGKRSIGVDLKQPRGTTLVRTLAARADVLIEGFRPGVAERLGIGPADVHAVNPKLVYGRMTGWGQDGPLAPTAGHDLTYLARTGILHAIGPADAPVPPINLLGDYGGGGMLLAAGVLAALWHAERTGTGQVVDAAIVDGAALLATQLFGMLHSGAWQDRRAANLLDGGAPFYGVYETADGTFLAVGPLERRFYAEFAELLGLDPHTAPAQLDVASWPRLRALIGARVATRTRDEWIEVFEGSDACVAPVLTLAEAPTDPHNQARGVFVEVDGVTQPAPAPRFTDTPAPTPTLPPPYPGEHTRELLAEYGIEDADALLADAVVG</sequence>
<dbReference type="Gene3D" id="3.30.60.110">
    <property type="match status" value="1"/>
</dbReference>
<keyword evidence="2" id="KW-1185">Reference proteome</keyword>
<evidence type="ECO:0000313" key="2">
    <source>
        <dbReference type="Proteomes" id="UP001144280"/>
    </source>
</evidence>
<gene>
    <name evidence="1" type="ORF">Pa4123_07390</name>
</gene>
<evidence type="ECO:0000313" key="1">
    <source>
        <dbReference type="EMBL" id="GLH95467.1"/>
    </source>
</evidence>
<dbReference type="Proteomes" id="UP001144280">
    <property type="component" value="Unassembled WGS sequence"/>
</dbReference>
<keyword evidence="1" id="KW-0808">Transferase</keyword>